<dbReference type="Pfam" id="PF00069">
    <property type="entry name" value="Pkinase"/>
    <property type="match status" value="1"/>
</dbReference>
<evidence type="ECO:0000256" key="6">
    <source>
        <dbReference type="ARBA" id="ARBA00022840"/>
    </source>
</evidence>
<keyword evidence="6 7" id="KW-0067">ATP-binding</keyword>
<dbReference type="OrthoDB" id="5622056at2"/>
<dbReference type="CDD" id="cd14014">
    <property type="entry name" value="STKc_PknB_like"/>
    <property type="match status" value="1"/>
</dbReference>
<evidence type="ECO:0000256" key="5">
    <source>
        <dbReference type="ARBA" id="ARBA00022777"/>
    </source>
</evidence>
<dbReference type="Proteomes" id="UP000247781">
    <property type="component" value="Unassembled WGS sequence"/>
</dbReference>
<dbReference type="PANTHER" id="PTHR43289:SF6">
    <property type="entry name" value="SERINE_THREONINE-PROTEIN KINASE NEKL-3"/>
    <property type="match status" value="1"/>
</dbReference>
<dbReference type="EMBL" id="QJJU01000022">
    <property type="protein sequence ID" value="PXX03415.1"/>
    <property type="molecule type" value="Genomic_DNA"/>
</dbReference>
<keyword evidence="2" id="KW-0723">Serine/threonine-protein kinase</keyword>
<accession>A0A318HCZ8</accession>
<dbReference type="SMART" id="SM00220">
    <property type="entry name" value="S_TKc"/>
    <property type="match status" value="1"/>
</dbReference>
<dbReference type="EC" id="2.7.11.1" evidence="1"/>
<sequence>MQSPVDWFEDYVVDATLGHGGHATVYRAHGVVDPDRVVALKVLDDYHCQPVQIARLQREFAFANGLDHPHIIKVYQHGSGWLAMELIDGGTVAKLGTVADRLTALKQVADALDYAHRHGIVHCDVKPSNILVSLLFSVRGAVLIDFGVAHSVAGEVWHRPAHVEASLPYSAPELLHGNAPSAATDEYALACTAFELITGSTPFTATTSFALVDDQLHAQPPKVSRKIDWVPHAFDSIMAKALAKSPDSRYESCSEFVSLIARVLQ</sequence>
<name>A0A318HCZ8_9MYCO</name>
<evidence type="ECO:0000256" key="1">
    <source>
        <dbReference type="ARBA" id="ARBA00012513"/>
    </source>
</evidence>
<evidence type="ECO:0000256" key="3">
    <source>
        <dbReference type="ARBA" id="ARBA00022679"/>
    </source>
</evidence>
<dbReference type="Gene3D" id="1.10.510.10">
    <property type="entry name" value="Transferase(Phosphotransferase) domain 1"/>
    <property type="match status" value="1"/>
</dbReference>
<dbReference type="Gene3D" id="3.30.200.20">
    <property type="entry name" value="Phosphorylase Kinase, domain 1"/>
    <property type="match status" value="1"/>
</dbReference>
<organism evidence="9 10">
    <name type="scientific">Mycolicibacterium moriokaense</name>
    <dbReference type="NCBI Taxonomy" id="39691"/>
    <lineage>
        <taxon>Bacteria</taxon>
        <taxon>Bacillati</taxon>
        <taxon>Actinomycetota</taxon>
        <taxon>Actinomycetes</taxon>
        <taxon>Mycobacteriales</taxon>
        <taxon>Mycobacteriaceae</taxon>
        <taxon>Mycolicibacterium</taxon>
    </lineage>
</organism>
<dbReference type="GO" id="GO:0005524">
    <property type="term" value="F:ATP binding"/>
    <property type="evidence" value="ECO:0007669"/>
    <property type="project" value="UniProtKB-UniRule"/>
</dbReference>
<feature type="domain" description="Protein kinase" evidence="8">
    <location>
        <begin position="11"/>
        <end position="265"/>
    </location>
</feature>
<dbReference type="SUPFAM" id="SSF56112">
    <property type="entry name" value="Protein kinase-like (PK-like)"/>
    <property type="match status" value="1"/>
</dbReference>
<gene>
    <name evidence="9" type="ORF">C8E89_12275</name>
</gene>
<reference evidence="9 10" key="2">
    <citation type="submission" date="2018-06" db="EMBL/GenBank/DDBJ databases">
        <title>Sequencing of bacterial isolates from soil warming experiment in Harvard Forest, Massachusetts, USA.</title>
        <authorList>
            <person name="Deangelis K.PhD."/>
        </authorList>
    </citation>
    <scope>NUCLEOTIDE SEQUENCE [LARGE SCALE GENOMIC DNA]</scope>
    <source>
        <strain evidence="9 10">GAS496</strain>
    </source>
</reference>
<reference evidence="10" key="1">
    <citation type="submission" date="2018-05" db="EMBL/GenBank/DDBJ databases">
        <authorList>
            <person name="Deangelis K."/>
            <person name="Huntemann M."/>
            <person name="Clum A."/>
            <person name="Pillay M."/>
            <person name="Palaniappan K."/>
            <person name="Varghese N."/>
            <person name="Mikhailova N."/>
            <person name="Stamatis D."/>
            <person name="Reddy T."/>
            <person name="Daum C."/>
            <person name="Shapiro N."/>
            <person name="Ivanova N."/>
            <person name="Kyrpides N."/>
            <person name="Woyke T."/>
        </authorList>
    </citation>
    <scope>NUCLEOTIDE SEQUENCE [LARGE SCALE GENOMIC DNA]</scope>
    <source>
        <strain evidence="10">GAS496</strain>
    </source>
</reference>
<evidence type="ECO:0000256" key="4">
    <source>
        <dbReference type="ARBA" id="ARBA00022741"/>
    </source>
</evidence>
<dbReference type="GO" id="GO:0004674">
    <property type="term" value="F:protein serine/threonine kinase activity"/>
    <property type="evidence" value="ECO:0007669"/>
    <property type="project" value="UniProtKB-KW"/>
</dbReference>
<dbReference type="PROSITE" id="PS00108">
    <property type="entry name" value="PROTEIN_KINASE_ST"/>
    <property type="match status" value="1"/>
</dbReference>
<dbReference type="InterPro" id="IPR000719">
    <property type="entry name" value="Prot_kinase_dom"/>
</dbReference>
<proteinExistence type="predicted"/>
<evidence type="ECO:0000259" key="8">
    <source>
        <dbReference type="PROSITE" id="PS50011"/>
    </source>
</evidence>
<dbReference type="AlphaFoldDB" id="A0A318HCZ8"/>
<dbReference type="InterPro" id="IPR011009">
    <property type="entry name" value="Kinase-like_dom_sf"/>
</dbReference>
<keyword evidence="5 9" id="KW-0418">Kinase</keyword>
<dbReference type="InterPro" id="IPR008271">
    <property type="entry name" value="Ser/Thr_kinase_AS"/>
</dbReference>
<evidence type="ECO:0000313" key="9">
    <source>
        <dbReference type="EMBL" id="PXX03415.1"/>
    </source>
</evidence>
<keyword evidence="3" id="KW-0808">Transferase</keyword>
<evidence type="ECO:0000313" key="10">
    <source>
        <dbReference type="Proteomes" id="UP000247781"/>
    </source>
</evidence>
<dbReference type="GO" id="GO:0080090">
    <property type="term" value="P:regulation of primary metabolic process"/>
    <property type="evidence" value="ECO:0007669"/>
    <property type="project" value="UniProtKB-ARBA"/>
</dbReference>
<dbReference type="PROSITE" id="PS00107">
    <property type="entry name" value="PROTEIN_KINASE_ATP"/>
    <property type="match status" value="1"/>
</dbReference>
<dbReference type="RefSeq" id="WP_110318933.1">
    <property type="nucleotide sequence ID" value="NZ_QJJU01000022.1"/>
</dbReference>
<keyword evidence="10" id="KW-1185">Reference proteome</keyword>
<evidence type="ECO:0000256" key="2">
    <source>
        <dbReference type="ARBA" id="ARBA00022527"/>
    </source>
</evidence>
<comment type="caution">
    <text evidence="9">The sequence shown here is derived from an EMBL/GenBank/DDBJ whole genome shotgun (WGS) entry which is preliminary data.</text>
</comment>
<dbReference type="InterPro" id="IPR017441">
    <property type="entry name" value="Protein_kinase_ATP_BS"/>
</dbReference>
<keyword evidence="4 7" id="KW-0547">Nucleotide-binding</keyword>
<feature type="binding site" evidence="7">
    <location>
        <position position="41"/>
    </location>
    <ligand>
        <name>ATP</name>
        <dbReference type="ChEBI" id="CHEBI:30616"/>
    </ligand>
</feature>
<dbReference type="PANTHER" id="PTHR43289">
    <property type="entry name" value="MITOGEN-ACTIVATED PROTEIN KINASE KINASE KINASE 20-RELATED"/>
    <property type="match status" value="1"/>
</dbReference>
<evidence type="ECO:0000256" key="7">
    <source>
        <dbReference type="PROSITE-ProRule" id="PRU10141"/>
    </source>
</evidence>
<dbReference type="PROSITE" id="PS50011">
    <property type="entry name" value="PROTEIN_KINASE_DOM"/>
    <property type="match status" value="1"/>
</dbReference>
<protein>
    <recommendedName>
        <fullName evidence="1">non-specific serine/threonine protein kinase</fullName>
        <ecNumber evidence="1">2.7.11.1</ecNumber>
    </recommendedName>
</protein>